<feature type="compositionally biased region" description="Polar residues" evidence="1">
    <location>
        <begin position="144"/>
        <end position="158"/>
    </location>
</feature>
<reference evidence="2 3" key="1">
    <citation type="submission" date="2024-01" db="EMBL/GenBank/DDBJ databases">
        <title>The complete chloroplast genome sequence of Lithospermum erythrorhizon: insights into the phylogenetic relationship among Boraginaceae species and the maternal lineages of purple gromwells.</title>
        <authorList>
            <person name="Okada T."/>
            <person name="Watanabe K."/>
        </authorList>
    </citation>
    <scope>NUCLEOTIDE SEQUENCE [LARGE SCALE GENOMIC DNA]</scope>
</reference>
<proteinExistence type="predicted"/>
<accession>A0AAV3RZ16</accession>
<evidence type="ECO:0000256" key="1">
    <source>
        <dbReference type="SAM" id="MobiDB-lite"/>
    </source>
</evidence>
<keyword evidence="3" id="KW-1185">Reference proteome</keyword>
<sequence>MGSCASVNKNKETSISSPTKKTLVHSPIKEKPLSNDEGLVESDVAFKADKISTPLRSFGSKEEAFFDSQPWLESDGEDDFCSVNGDFTPSLGNTPVHHNFSSGPKLKVTVPEDAPVVFPGSSPTKRLSELLDENLREHQDSECITGTSNVSGAKSVNSAEKIPNGRRSPDETSVIRAKQCCLPRFRSNSSRRYSEEKKTLTRGNSTG</sequence>
<feature type="region of interest" description="Disordered" evidence="1">
    <location>
        <begin position="188"/>
        <end position="207"/>
    </location>
</feature>
<organism evidence="2 3">
    <name type="scientific">Lithospermum erythrorhizon</name>
    <name type="common">Purple gromwell</name>
    <name type="synonym">Lithospermum officinale var. erythrorhizon</name>
    <dbReference type="NCBI Taxonomy" id="34254"/>
    <lineage>
        <taxon>Eukaryota</taxon>
        <taxon>Viridiplantae</taxon>
        <taxon>Streptophyta</taxon>
        <taxon>Embryophyta</taxon>
        <taxon>Tracheophyta</taxon>
        <taxon>Spermatophyta</taxon>
        <taxon>Magnoliopsida</taxon>
        <taxon>eudicotyledons</taxon>
        <taxon>Gunneridae</taxon>
        <taxon>Pentapetalae</taxon>
        <taxon>asterids</taxon>
        <taxon>lamiids</taxon>
        <taxon>Boraginales</taxon>
        <taxon>Boraginaceae</taxon>
        <taxon>Boraginoideae</taxon>
        <taxon>Lithospermeae</taxon>
        <taxon>Lithospermum</taxon>
    </lineage>
</organism>
<dbReference type="EMBL" id="BAABME010012946">
    <property type="protein sequence ID" value="GAA0185674.1"/>
    <property type="molecule type" value="Genomic_DNA"/>
</dbReference>
<evidence type="ECO:0000313" key="2">
    <source>
        <dbReference type="EMBL" id="GAA0185674.1"/>
    </source>
</evidence>
<feature type="compositionally biased region" description="Polar residues" evidence="1">
    <location>
        <begin position="1"/>
        <end position="20"/>
    </location>
</feature>
<comment type="caution">
    <text evidence="2">The sequence shown here is derived from an EMBL/GenBank/DDBJ whole genome shotgun (WGS) entry which is preliminary data.</text>
</comment>
<name>A0AAV3RZ16_LITER</name>
<dbReference type="AlphaFoldDB" id="A0AAV3RZ16"/>
<protein>
    <submittedName>
        <fullName evidence="2">Uncharacterized protein</fullName>
    </submittedName>
</protein>
<evidence type="ECO:0000313" key="3">
    <source>
        <dbReference type="Proteomes" id="UP001454036"/>
    </source>
</evidence>
<gene>
    <name evidence="2" type="ORF">LIER_32962</name>
</gene>
<dbReference type="Proteomes" id="UP001454036">
    <property type="component" value="Unassembled WGS sequence"/>
</dbReference>
<dbReference type="InterPro" id="IPR038947">
    <property type="entry name" value="At3g27210-like"/>
</dbReference>
<dbReference type="PANTHER" id="PTHR34280">
    <property type="entry name" value="OS01G0920100 PROTEIN"/>
    <property type="match status" value="1"/>
</dbReference>
<dbReference type="PANTHER" id="PTHR34280:SF2">
    <property type="entry name" value="OS01G0920100 PROTEIN"/>
    <property type="match status" value="1"/>
</dbReference>
<feature type="region of interest" description="Disordered" evidence="1">
    <location>
        <begin position="144"/>
        <end position="179"/>
    </location>
</feature>
<feature type="region of interest" description="Disordered" evidence="1">
    <location>
        <begin position="1"/>
        <end position="39"/>
    </location>
</feature>